<feature type="transmembrane region" description="Helical" evidence="8">
    <location>
        <begin position="336"/>
        <end position="355"/>
    </location>
</feature>
<keyword evidence="9" id="KW-0732">Signal</keyword>
<evidence type="ECO:0000256" key="8">
    <source>
        <dbReference type="RuleBase" id="RU362088"/>
    </source>
</evidence>
<comment type="caution">
    <text evidence="10">The sequence shown here is derived from an EMBL/GenBank/DDBJ whole genome shotgun (WGS) entry which is preliminary data.</text>
</comment>
<evidence type="ECO:0000256" key="9">
    <source>
        <dbReference type="SAM" id="SignalP"/>
    </source>
</evidence>
<comment type="caution">
    <text evidence="8">Lacks conserved residue(s) required for the propagation of feature annotation.</text>
</comment>
<gene>
    <name evidence="10" type="ORF">NE237_031647</name>
</gene>
<organism evidence="10 11">
    <name type="scientific">Protea cynaroides</name>
    <dbReference type="NCBI Taxonomy" id="273540"/>
    <lineage>
        <taxon>Eukaryota</taxon>
        <taxon>Viridiplantae</taxon>
        <taxon>Streptophyta</taxon>
        <taxon>Embryophyta</taxon>
        <taxon>Tracheophyta</taxon>
        <taxon>Spermatophyta</taxon>
        <taxon>Magnoliopsida</taxon>
        <taxon>Proteales</taxon>
        <taxon>Proteaceae</taxon>
        <taxon>Protea</taxon>
    </lineage>
</organism>
<evidence type="ECO:0000256" key="2">
    <source>
        <dbReference type="ARBA" id="ARBA00006939"/>
    </source>
</evidence>
<keyword evidence="5 8" id="KW-1133">Transmembrane helix</keyword>
<evidence type="ECO:0000256" key="4">
    <source>
        <dbReference type="ARBA" id="ARBA00022692"/>
    </source>
</evidence>
<dbReference type="NCBIfam" id="TIGR00820">
    <property type="entry name" value="zip"/>
    <property type="match status" value="1"/>
</dbReference>
<feature type="transmembrane region" description="Helical" evidence="8">
    <location>
        <begin position="262"/>
        <end position="284"/>
    </location>
</feature>
<dbReference type="PANTHER" id="PTHR11040">
    <property type="entry name" value="ZINC/IRON TRANSPORTER"/>
    <property type="match status" value="1"/>
</dbReference>
<dbReference type="InterPro" id="IPR004698">
    <property type="entry name" value="Zn/Fe_permease_fun/pln"/>
</dbReference>
<dbReference type="AlphaFoldDB" id="A0A9Q0L1Y7"/>
<evidence type="ECO:0000256" key="6">
    <source>
        <dbReference type="ARBA" id="ARBA00023065"/>
    </source>
</evidence>
<evidence type="ECO:0000313" key="10">
    <source>
        <dbReference type="EMBL" id="KAJ4980810.1"/>
    </source>
</evidence>
<feature type="transmembrane region" description="Helical" evidence="8">
    <location>
        <begin position="48"/>
        <end position="71"/>
    </location>
</feature>
<keyword evidence="6 8" id="KW-0406">Ion transport</keyword>
<dbReference type="GO" id="GO:0005886">
    <property type="term" value="C:plasma membrane"/>
    <property type="evidence" value="ECO:0007669"/>
    <property type="project" value="TreeGrafter"/>
</dbReference>
<evidence type="ECO:0000313" key="11">
    <source>
        <dbReference type="Proteomes" id="UP001141806"/>
    </source>
</evidence>
<sequence length="356" mass="37849">MEKLPTFSATKVSLILPLLVLLLPVLVSGDCTCTPVDNSRSNKAEALIYKLVAIATILFGGAIGVCIPILGKRFPILRSENDIFFVIKAFAAGVILSTAFIHILPDAFNQLTDPCLDQNPWGNFPFTGFIAMLGAIGTLMVDSFATAYFQKAQSNNVTKPLDSDEENSEKLAGHVHVHAHAHGSAAVVSDESAGSELIRHRVISQVLEVGIVVHSIIIGISLGASQDPTIIKPLVAALTFHQFFEGMGLGGCVTQANFKNEAAAIMALFFSLTTPVGVSIGIGITNVYSKTSPTALIVEGVLEAAASGILIYMSLVDLLAADFLSSRMQSKMRLQVWAQMALLFGAGCMSILAKWT</sequence>
<dbReference type="GO" id="GO:0005385">
    <property type="term" value="F:zinc ion transmembrane transporter activity"/>
    <property type="evidence" value="ECO:0007669"/>
    <property type="project" value="InterPro"/>
</dbReference>
<dbReference type="PANTHER" id="PTHR11040:SF35">
    <property type="entry name" value="ZINC TRANSPORTER 5"/>
    <property type="match status" value="1"/>
</dbReference>
<feature type="transmembrane region" description="Helical" evidence="8">
    <location>
        <begin position="83"/>
        <end position="104"/>
    </location>
</feature>
<feature type="transmembrane region" description="Helical" evidence="8">
    <location>
        <begin position="124"/>
        <end position="149"/>
    </location>
</feature>
<comment type="similarity">
    <text evidence="2 8">Belongs to the ZIP transporter (TC 2.A.5) family.</text>
</comment>
<feature type="transmembrane region" description="Helical" evidence="8">
    <location>
        <begin position="304"/>
        <end position="324"/>
    </location>
</feature>
<feature type="chain" id="PRO_5040237722" evidence="9">
    <location>
        <begin position="30"/>
        <end position="356"/>
    </location>
</feature>
<keyword evidence="4 8" id="KW-0812">Transmembrane</keyword>
<dbReference type="Pfam" id="PF02535">
    <property type="entry name" value="Zip"/>
    <property type="match status" value="1"/>
</dbReference>
<dbReference type="EMBL" id="JAMYWD010000001">
    <property type="protein sequence ID" value="KAJ4980810.1"/>
    <property type="molecule type" value="Genomic_DNA"/>
</dbReference>
<evidence type="ECO:0000256" key="3">
    <source>
        <dbReference type="ARBA" id="ARBA00022448"/>
    </source>
</evidence>
<dbReference type="Proteomes" id="UP001141806">
    <property type="component" value="Unassembled WGS sequence"/>
</dbReference>
<keyword evidence="3 8" id="KW-0813">Transport</keyword>
<evidence type="ECO:0000256" key="1">
    <source>
        <dbReference type="ARBA" id="ARBA00004141"/>
    </source>
</evidence>
<proteinExistence type="inferred from homology"/>
<reference evidence="10" key="1">
    <citation type="journal article" date="2023" name="Plant J.">
        <title>The genome of the king protea, Protea cynaroides.</title>
        <authorList>
            <person name="Chang J."/>
            <person name="Duong T.A."/>
            <person name="Schoeman C."/>
            <person name="Ma X."/>
            <person name="Roodt D."/>
            <person name="Barker N."/>
            <person name="Li Z."/>
            <person name="Van de Peer Y."/>
            <person name="Mizrachi E."/>
        </authorList>
    </citation>
    <scope>NUCLEOTIDE SEQUENCE</scope>
    <source>
        <tissue evidence="10">Young leaves</tissue>
    </source>
</reference>
<feature type="signal peptide" evidence="9">
    <location>
        <begin position="1"/>
        <end position="29"/>
    </location>
</feature>
<comment type="subcellular location">
    <subcellularLocation>
        <location evidence="1 8">Membrane</location>
        <topology evidence="1 8">Multi-pass membrane protein</topology>
    </subcellularLocation>
</comment>
<keyword evidence="7 8" id="KW-0472">Membrane</keyword>
<accession>A0A9Q0L1Y7</accession>
<evidence type="ECO:0000256" key="5">
    <source>
        <dbReference type="ARBA" id="ARBA00022989"/>
    </source>
</evidence>
<dbReference type="OrthoDB" id="448280at2759"/>
<name>A0A9Q0L1Y7_9MAGN</name>
<evidence type="ECO:0000256" key="7">
    <source>
        <dbReference type="ARBA" id="ARBA00023136"/>
    </source>
</evidence>
<keyword evidence="11" id="KW-1185">Reference proteome</keyword>
<dbReference type="InterPro" id="IPR003689">
    <property type="entry name" value="ZIP"/>
</dbReference>
<protein>
    <submittedName>
        <fullName evidence="10">Uncharacterized protein</fullName>
    </submittedName>
</protein>